<comment type="similarity">
    <text evidence="1">Belongs to the FrmR/RcnR family.</text>
</comment>
<keyword evidence="2" id="KW-0238">DNA-binding</keyword>
<dbReference type="Proteomes" id="UP000292423">
    <property type="component" value="Unassembled WGS sequence"/>
</dbReference>
<dbReference type="EMBL" id="SHKX01000011">
    <property type="protein sequence ID" value="RZU46858.1"/>
    <property type="molecule type" value="Genomic_DNA"/>
</dbReference>
<dbReference type="RefSeq" id="WP_130411850.1">
    <property type="nucleotide sequence ID" value="NZ_SHKX01000011.1"/>
</dbReference>
<reference evidence="2 3" key="1">
    <citation type="submission" date="2019-02" db="EMBL/GenBank/DDBJ databases">
        <title>Genomic Encyclopedia of Type Strains, Phase IV (KMG-IV): sequencing the most valuable type-strain genomes for metagenomic binning, comparative biology and taxonomic classification.</title>
        <authorList>
            <person name="Goeker M."/>
        </authorList>
    </citation>
    <scope>NUCLEOTIDE SEQUENCE [LARGE SCALE GENOMIC DNA]</scope>
    <source>
        <strain evidence="2 3">DSM 105135</strain>
    </source>
</reference>
<organism evidence="2 3">
    <name type="scientific">Fluviicoccus keumensis</name>
    <dbReference type="NCBI Taxonomy" id="1435465"/>
    <lineage>
        <taxon>Bacteria</taxon>
        <taxon>Pseudomonadati</taxon>
        <taxon>Pseudomonadota</taxon>
        <taxon>Gammaproteobacteria</taxon>
        <taxon>Moraxellales</taxon>
        <taxon>Moraxellaceae</taxon>
        <taxon>Fluviicoccus</taxon>
    </lineage>
</organism>
<evidence type="ECO:0000313" key="3">
    <source>
        <dbReference type="Proteomes" id="UP000292423"/>
    </source>
</evidence>
<dbReference type="PANTHER" id="PTHR33677:SF5">
    <property type="entry name" value="TRANSCRIPTIONAL REPRESSOR FRMR"/>
    <property type="match status" value="1"/>
</dbReference>
<evidence type="ECO:0000256" key="1">
    <source>
        <dbReference type="ARBA" id="ARBA00005260"/>
    </source>
</evidence>
<dbReference type="InterPro" id="IPR003735">
    <property type="entry name" value="Metal_Tscrpt_repr"/>
</dbReference>
<dbReference type="GO" id="GO:0003677">
    <property type="term" value="F:DNA binding"/>
    <property type="evidence" value="ECO:0007669"/>
    <property type="project" value="UniProtKB-KW"/>
</dbReference>
<dbReference type="Gene3D" id="1.20.58.1000">
    <property type="entry name" value="Metal-sensitive repressor, helix protomer"/>
    <property type="match status" value="1"/>
</dbReference>
<dbReference type="OrthoDB" id="9806052at2"/>
<dbReference type="Pfam" id="PF02583">
    <property type="entry name" value="Trns_repr_metal"/>
    <property type="match status" value="1"/>
</dbReference>
<dbReference type="InterPro" id="IPR038390">
    <property type="entry name" value="Metal_Tscrpt_repr_sf"/>
</dbReference>
<gene>
    <name evidence="2" type="ORF">EV700_1243</name>
</gene>
<dbReference type="GO" id="GO:0045892">
    <property type="term" value="P:negative regulation of DNA-templated transcription"/>
    <property type="evidence" value="ECO:0007669"/>
    <property type="project" value="UniProtKB-ARBA"/>
</dbReference>
<dbReference type="PANTHER" id="PTHR33677">
    <property type="entry name" value="TRANSCRIPTIONAL REPRESSOR FRMR-RELATED"/>
    <property type="match status" value="1"/>
</dbReference>
<evidence type="ECO:0000313" key="2">
    <source>
        <dbReference type="EMBL" id="RZU46858.1"/>
    </source>
</evidence>
<dbReference type="AlphaFoldDB" id="A0A4Q7Z8R2"/>
<proteinExistence type="inferred from homology"/>
<sequence>MQTPLPEHKSELLKRLARVEGQIRGIQKLIQSDTECEQVLQQMTAARRALDKAFFEMLACVIESNVIEESCDKPVADRMSEVKALLTKYA</sequence>
<keyword evidence="3" id="KW-1185">Reference proteome</keyword>
<accession>A0A4Q7Z8R2</accession>
<comment type="caution">
    <text evidence="2">The sequence shown here is derived from an EMBL/GenBank/DDBJ whole genome shotgun (WGS) entry which is preliminary data.</text>
</comment>
<dbReference type="GO" id="GO:0046872">
    <property type="term" value="F:metal ion binding"/>
    <property type="evidence" value="ECO:0007669"/>
    <property type="project" value="InterPro"/>
</dbReference>
<name>A0A4Q7Z8R2_9GAMM</name>
<protein>
    <submittedName>
        <fullName evidence="2">DNA-binding FrmR family transcriptional regulator</fullName>
    </submittedName>
</protein>